<sequence>MYKAFFVSLPVKDLEKSKEFFSKLGFSFEPIYTYANALCMVIGKNCYVMLINEPVFNKIVVKEICDPFTFKESYVSISVSSKAEVDNYIKKATKLGATEHQHLLDKNDYSFMYVKGFSDLDGHLWMISFFQ</sequence>
<dbReference type="SUPFAM" id="SSF54593">
    <property type="entry name" value="Glyoxalase/Bleomycin resistance protein/Dihydroxybiphenyl dioxygenase"/>
    <property type="match status" value="1"/>
</dbReference>
<dbReference type="OrthoDB" id="4265398at2"/>
<dbReference type="GO" id="GO:0016829">
    <property type="term" value="F:lyase activity"/>
    <property type="evidence" value="ECO:0007669"/>
    <property type="project" value="UniProtKB-KW"/>
</dbReference>
<name>A0A4P2VNC5_FLUSA</name>
<dbReference type="Pfam" id="PF22677">
    <property type="entry name" value="Ble-like_N"/>
    <property type="match status" value="1"/>
</dbReference>
<evidence type="ECO:0000313" key="3">
    <source>
        <dbReference type="Proteomes" id="UP000291236"/>
    </source>
</evidence>
<feature type="domain" description="Glyoxalase/Bleomycin resistance-like N-terminal" evidence="1">
    <location>
        <begin position="6"/>
        <end position="43"/>
    </location>
</feature>
<accession>A0A4P2VNC5</accession>
<evidence type="ECO:0000313" key="2">
    <source>
        <dbReference type="EMBL" id="BBH53624.1"/>
    </source>
</evidence>
<keyword evidence="3" id="KW-1185">Reference proteome</keyword>
<dbReference type="Proteomes" id="UP000291236">
    <property type="component" value="Chromosome"/>
</dbReference>
<reference evidence="2 3" key="1">
    <citation type="submission" date="2018-12" db="EMBL/GenBank/DDBJ databases">
        <title>Rubrispira sanarue gen. nov., sp., nov., a member of the order Silvanigrellales, isolated from a brackish lake in Hamamatsu Japan.</title>
        <authorList>
            <person name="Maejima Y."/>
            <person name="Iino T."/>
            <person name="Muraguchi Y."/>
            <person name="Fukuda K."/>
            <person name="Nojiri H."/>
            <person name="Ohkuma M."/>
            <person name="Moriuchi R."/>
            <person name="Dohra H."/>
            <person name="Kimbara K."/>
            <person name="Shintani M."/>
        </authorList>
    </citation>
    <scope>NUCLEOTIDE SEQUENCE [LARGE SCALE GENOMIC DNA]</scope>
    <source>
        <strain evidence="2 3">RF1110005</strain>
    </source>
</reference>
<dbReference type="PANTHER" id="PTHR36503">
    <property type="entry name" value="BLR2520 PROTEIN"/>
    <property type="match status" value="1"/>
</dbReference>
<keyword evidence="2" id="KW-0456">Lyase</keyword>
<dbReference type="Gene3D" id="3.10.180.10">
    <property type="entry name" value="2,3-Dihydroxybiphenyl 1,2-Dioxygenase, domain 1"/>
    <property type="match status" value="1"/>
</dbReference>
<proteinExistence type="predicted"/>
<dbReference type="InterPro" id="IPR029068">
    <property type="entry name" value="Glyas_Bleomycin-R_OHBP_Dase"/>
</dbReference>
<dbReference type="AlphaFoldDB" id="A0A4P2VNC5"/>
<dbReference type="EMBL" id="AP019368">
    <property type="protein sequence ID" value="BBH53624.1"/>
    <property type="molecule type" value="Genomic_DNA"/>
</dbReference>
<dbReference type="InterPro" id="IPR053863">
    <property type="entry name" value="Glyoxy/Ble-like_N"/>
</dbReference>
<gene>
    <name evidence="2" type="ORF">JCM31447_20710</name>
</gene>
<evidence type="ECO:0000259" key="1">
    <source>
        <dbReference type="Pfam" id="PF22677"/>
    </source>
</evidence>
<dbReference type="PANTHER" id="PTHR36503:SF2">
    <property type="entry name" value="BLR2408 PROTEIN"/>
    <property type="match status" value="1"/>
</dbReference>
<organism evidence="2 3">
    <name type="scientific">Fluviispira sanaruensis</name>
    <dbReference type="NCBI Taxonomy" id="2493639"/>
    <lineage>
        <taxon>Bacteria</taxon>
        <taxon>Pseudomonadati</taxon>
        <taxon>Bdellovibrionota</taxon>
        <taxon>Oligoflexia</taxon>
        <taxon>Silvanigrellales</taxon>
        <taxon>Silvanigrellaceae</taxon>
        <taxon>Fluviispira</taxon>
    </lineage>
</organism>
<protein>
    <submittedName>
        <fullName evidence="2">Lactoylglutathione lyase</fullName>
    </submittedName>
</protein>
<dbReference type="RefSeq" id="WP_130609857.1">
    <property type="nucleotide sequence ID" value="NZ_AP019368.1"/>
</dbReference>
<dbReference type="KEGG" id="sbf:JCM31447_20710"/>